<feature type="compositionally biased region" description="Basic and acidic residues" evidence="17">
    <location>
        <begin position="2162"/>
        <end position="2195"/>
    </location>
</feature>
<feature type="compositionally biased region" description="Basic residues" evidence="17">
    <location>
        <begin position="863"/>
        <end position="876"/>
    </location>
</feature>
<keyword evidence="9" id="KW-0520">NAD</keyword>
<dbReference type="PRINTS" id="PR01415">
    <property type="entry name" value="ANKYRIN"/>
</dbReference>
<dbReference type="GO" id="GO:0046872">
    <property type="term" value="F:metal ion binding"/>
    <property type="evidence" value="ECO:0007669"/>
    <property type="project" value="UniProtKB-KW"/>
</dbReference>
<feature type="compositionally biased region" description="Basic and acidic residues" evidence="17">
    <location>
        <begin position="258"/>
        <end position="270"/>
    </location>
</feature>
<evidence type="ECO:0000313" key="19">
    <source>
        <dbReference type="Proteomes" id="UP000518266"/>
    </source>
</evidence>
<gene>
    <name evidence="18" type="ORF">F7725_011179</name>
</gene>
<evidence type="ECO:0000313" key="18">
    <source>
        <dbReference type="EMBL" id="KAF3857978.1"/>
    </source>
</evidence>
<keyword evidence="10" id="KW-0830">Ubiquinone</keyword>
<keyword evidence="7" id="KW-0408">Iron</keyword>
<dbReference type="Pfam" id="PF12796">
    <property type="entry name" value="Ank_2"/>
    <property type="match status" value="1"/>
</dbReference>
<organism evidence="18 19">
    <name type="scientific">Dissostichus mawsoni</name>
    <name type="common">Antarctic cod</name>
    <dbReference type="NCBI Taxonomy" id="36200"/>
    <lineage>
        <taxon>Eukaryota</taxon>
        <taxon>Metazoa</taxon>
        <taxon>Chordata</taxon>
        <taxon>Craniata</taxon>
        <taxon>Vertebrata</taxon>
        <taxon>Euteleostomi</taxon>
        <taxon>Actinopterygii</taxon>
        <taxon>Neopterygii</taxon>
        <taxon>Teleostei</taxon>
        <taxon>Neoteleostei</taxon>
        <taxon>Acanthomorphata</taxon>
        <taxon>Eupercaria</taxon>
        <taxon>Perciformes</taxon>
        <taxon>Notothenioidei</taxon>
        <taxon>Nototheniidae</taxon>
        <taxon>Dissostichus</taxon>
    </lineage>
</organism>
<feature type="compositionally biased region" description="Basic and acidic residues" evidence="17">
    <location>
        <begin position="709"/>
        <end position="721"/>
    </location>
</feature>
<dbReference type="Proteomes" id="UP000518266">
    <property type="component" value="Unassembled WGS sequence"/>
</dbReference>
<feature type="region of interest" description="Disordered" evidence="17">
    <location>
        <begin position="1503"/>
        <end position="1790"/>
    </location>
</feature>
<feature type="compositionally biased region" description="Basic and acidic residues" evidence="17">
    <location>
        <begin position="1209"/>
        <end position="1247"/>
    </location>
</feature>
<feature type="compositionally biased region" description="Basic and acidic residues" evidence="17">
    <location>
        <begin position="1255"/>
        <end position="1265"/>
    </location>
</feature>
<keyword evidence="6" id="KW-1278">Translocase</keyword>
<feature type="compositionally biased region" description="Polar residues" evidence="17">
    <location>
        <begin position="1563"/>
        <end position="1587"/>
    </location>
</feature>
<dbReference type="FunFam" id="3.40.30.10:FF:000022">
    <property type="entry name" value="NADH dehydrogenase flavoprotein 2, mitochondrial"/>
    <property type="match status" value="1"/>
</dbReference>
<dbReference type="PANTHER" id="PTHR24149:SF14">
    <property type="entry name" value="ANKYRIN REPEAT DOMAIN 12"/>
    <property type="match status" value="1"/>
</dbReference>
<feature type="compositionally biased region" description="Basic and acidic residues" evidence="17">
    <location>
        <begin position="819"/>
        <end position="833"/>
    </location>
</feature>
<evidence type="ECO:0000256" key="7">
    <source>
        <dbReference type="ARBA" id="ARBA00023004"/>
    </source>
</evidence>
<feature type="region of interest" description="Disordered" evidence="17">
    <location>
        <begin position="1468"/>
        <end position="1491"/>
    </location>
</feature>
<dbReference type="PROSITE" id="PS50088">
    <property type="entry name" value="ANK_REPEAT"/>
    <property type="match status" value="3"/>
</dbReference>
<evidence type="ECO:0000256" key="8">
    <source>
        <dbReference type="ARBA" id="ARBA00023014"/>
    </source>
</evidence>
<dbReference type="Gene3D" id="1.10.10.1590">
    <property type="entry name" value="NADH-quinone oxidoreductase subunit E"/>
    <property type="match status" value="1"/>
</dbReference>
<keyword evidence="19" id="KW-1185">Reference proteome</keyword>
<evidence type="ECO:0000256" key="16">
    <source>
        <dbReference type="PROSITE-ProRule" id="PRU00023"/>
    </source>
</evidence>
<comment type="catalytic activity">
    <reaction evidence="15">
        <text>a ubiquinone + NADH + 5 H(+)(in) = a ubiquinol + NAD(+) + 4 H(+)(out)</text>
        <dbReference type="Rhea" id="RHEA:29091"/>
        <dbReference type="Rhea" id="RHEA-COMP:9565"/>
        <dbReference type="Rhea" id="RHEA-COMP:9566"/>
        <dbReference type="ChEBI" id="CHEBI:15378"/>
        <dbReference type="ChEBI" id="CHEBI:16389"/>
        <dbReference type="ChEBI" id="CHEBI:17976"/>
        <dbReference type="ChEBI" id="CHEBI:57540"/>
        <dbReference type="ChEBI" id="CHEBI:57945"/>
        <dbReference type="EC" id="7.1.1.2"/>
    </reaction>
    <physiologicalReaction direction="left-to-right" evidence="15">
        <dbReference type="Rhea" id="RHEA:29092"/>
    </physiologicalReaction>
</comment>
<dbReference type="EMBL" id="JAAKFY010000004">
    <property type="protein sequence ID" value="KAF3857978.1"/>
    <property type="molecule type" value="Genomic_DNA"/>
</dbReference>
<dbReference type="GO" id="GO:0005743">
    <property type="term" value="C:mitochondrial inner membrane"/>
    <property type="evidence" value="ECO:0007669"/>
    <property type="project" value="UniProtKB-ARBA"/>
</dbReference>
<dbReference type="SMART" id="SM00248">
    <property type="entry name" value="ANK"/>
    <property type="match status" value="3"/>
</dbReference>
<dbReference type="GO" id="GO:0016491">
    <property type="term" value="F:oxidoreductase activity"/>
    <property type="evidence" value="ECO:0007669"/>
    <property type="project" value="InterPro"/>
</dbReference>
<feature type="compositionally biased region" description="Basic and acidic residues" evidence="17">
    <location>
        <begin position="1331"/>
        <end position="1341"/>
    </location>
</feature>
<feature type="region of interest" description="Disordered" evidence="17">
    <location>
        <begin position="359"/>
        <end position="399"/>
    </location>
</feature>
<feature type="compositionally biased region" description="Low complexity" evidence="17">
    <location>
        <begin position="532"/>
        <end position="541"/>
    </location>
</feature>
<feature type="region of interest" description="Disordered" evidence="17">
    <location>
        <begin position="256"/>
        <end position="340"/>
    </location>
</feature>
<feature type="compositionally biased region" description="Basic and acidic residues" evidence="17">
    <location>
        <begin position="1348"/>
        <end position="1368"/>
    </location>
</feature>
<dbReference type="InterPro" id="IPR002023">
    <property type="entry name" value="NuoE-like"/>
</dbReference>
<dbReference type="Gene3D" id="3.40.30.10">
    <property type="entry name" value="Glutaredoxin"/>
    <property type="match status" value="1"/>
</dbReference>
<feature type="compositionally biased region" description="Acidic residues" evidence="17">
    <location>
        <begin position="1671"/>
        <end position="1684"/>
    </location>
</feature>
<feature type="region of interest" description="Disordered" evidence="17">
    <location>
        <begin position="1314"/>
        <end position="1381"/>
    </location>
</feature>
<dbReference type="SUPFAM" id="SSF52833">
    <property type="entry name" value="Thioredoxin-like"/>
    <property type="match status" value="1"/>
</dbReference>
<dbReference type="GO" id="GO:0008137">
    <property type="term" value="F:NADH dehydrogenase (ubiquinone) activity"/>
    <property type="evidence" value="ECO:0007669"/>
    <property type="project" value="UniProtKB-EC"/>
</dbReference>
<feature type="compositionally biased region" description="Polar residues" evidence="17">
    <location>
        <begin position="1635"/>
        <end position="1646"/>
    </location>
</feature>
<feature type="compositionally biased region" description="Polar residues" evidence="17">
    <location>
        <begin position="1710"/>
        <end position="1719"/>
    </location>
</feature>
<evidence type="ECO:0000256" key="13">
    <source>
        <dbReference type="ARBA" id="ARBA00034078"/>
    </source>
</evidence>
<evidence type="ECO:0000256" key="15">
    <source>
        <dbReference type="ARBA" id="ARBA00048769"/>
    </source>
</evidence>
<dbReference type="EC" id="7.1.1.2" evidence="2"/>
<dbReference type="GO" id="GO:0051537">
    <property type="term" value="F:2 iron, 2 sulfur cluster binding"/>
    <property type="evidence" value="ECO:0007669"/>
    <property type="project" value="UniProtKB-KW"/>
</dbReference>
<feature type="repeat" description="ANK" evidence="16">
    <location>
        <begin position="463"/>
        <end position="495"/>
    </location>
</feature>
<feature type="compositionally biased region" description="Polar residues" evidence="17">
    <location>
        <begin position="1774"/>
        <end position="1790"/>
    </location>
</feature>
<evidence type="ECO:0000256" key="9">
    <source>
        <dbReference type="ARBA" id="ARBA00023027"/>
    </source>
</evidence>
<feature type="compositionally biased region" description="Basic and acidic residues" evidence="17">
    <location>
        <begin position="1029"/>
        <end position="1086"/>
    </location>
</feature>
<dbReference type="InterPro" id="IPR036249">
    <property type="entry name" value="Thioredoxin-like_sf"/>
</dbReference>
<protein>
    <recommendedName>
        <fullName evidence="3">NADH dehydrogenase [ubiquinone] flavoprotein 2, mitochondrial</fullName>
        <ecNumber evidence="2">7.1.1.2</ecNumber>
    </recommendedName>
    <alternativeName>
        <fullName evidence="12">NADH-ubiquinone oxidoreductase 24 kDa subunit</fullName>
    </alternativeName>
</protein>
<evidence type="ECO:0000256" key="17">
    <source>
        <dbReference type="SAM" id="MobiDB-lite"/>
    </source>
</evidence>
<dbReference type="InterPro" id="IPR042128">
    <property type="entry name" value="NuoE_dom"/>
</dbReference>
<feature type="compositionally biased region" description="Basic and acidic residues" evidence="17">
    <location>
        <begin position="307"/>
        <end position="331"/>
    </location>
</feature>
<keyword evidence="16" id="KW-0040">ANK repeat</keyword>
<feature type="repeat" description="ANK" evidence="16">
    <location>
        <begin position="397"/>
        <end position="429"/>
    </location>
</feature>
<dbReference type="GO" id="GO:0045271">
    <property type="term" value="C:respiratory chain complex I"/>
    <property type="evidence" value="ECO:0007669"/>
    <property type="project" value="UniProtKB-ARBA"/>
</dbReference>
<feature type="compositionally biased region" description="Low complexity" evidence="17">
    <location>
        <begin position="1199"/>
        <end position="1208"/>
    </location>
</feature>
<feature type="compositionally biased region" description="Polar residues" evidence="17">
    <location>
        <begin position="359"/>
        <end position="385"/>
    </location>
</feature>
<evidence type="ECO:0000256" key="3">
    <source>
        <dbReference type="ARBA" id="ARBA00021380"/>
    </source>
</evidence>
<keyword evidence="8" id="KW-0411">Iron-sulfur</keyword>
<feature type="region of interest" description="Disordered" evidence="17">
    <location>
        <begin position="2020"/>
        <end position="2123"/>
    </location>
</feature>
<dbReference type="PANTHER" id="PTHR24149">
    <property type="entry name" value="ANKYRIN REPEAT DOMAIN-CONTAINING PROTEIN 12"/>
    <property type="match status" value="1"/>
</dbReference>
<comment type="function">
    <text evidence="14">Core subunit of the mitochondrial membrane respiratory chain NADH dehydrogenase (Complex I) which catalyzes electron transfer from NADH through the respiratory chain, using ubiquinone as an electron acceptor. Parts of the peripheral arm of the enzyme, where the electrons from NADH are accepted by flavin mononucleotide (FMN) and then passed along a chain of iron-sulfur clusters by electron tunnelling to the final acceptor ubiquinone. Contains one iron-sulfur cluster.</text>
</comment>
<dbReference type="CDD" id="cd03064">
    <property type="entry name" value="TRX_Fd_NuoE"/>
    <property type="match status" value="1"/>
</dbReference>
<dbReference type="Gene3D" id="1.25.40.20">
    <property type="entry name" value="Ankyrin repeat-containing domain"/>
    <property type="match status" value="1"/>
</dbReference>
<dbReference type="SUPFAM" id="SSF48403">
    <property type="entry name" value="Ankyrin repeat"/>
    <property type="match status" value="1"/>
</dbReference>
<accession>A0A7J5ZCA7</accession>
<feature type="compositionally biased region" description="Low complexity" evidence="17">
    <location>
        <begin position="631"/>
        <end position="640"/>
    </location>
</feature>
<feature type="compositionally biased region" description="Basic and acidic residues" evidence="17">
    <location>
        <begin position="1273"/>
        <end position="1284"/>
    </location>
</feature>
<feature type="compositionally biased region" description="Basic and acidic residues" evidence="17">
    <location>
        <begin position="386"/>
        <end position="399"/>
    </location>
</feature>
<dbReference type="PROSITE" id="PS50297">
    <property type="entry name" value="ANK_REP_REGION"/>
    <property type="match status" value="3"/>
</dbReference>
<feature type="compositionally biased region" description="Basic and acidic residues" evidence="17">
    <location>
        <begin position="734"/>
        <end position="753"/>
    </location>
</feature>
<comment type="similarity">
    <text evidence="1">Belongs to the complex I 24 kDa subunit family.</text>
</comment>
<dbReference type="InterPro" id="IPR036770">
    <property type="entry name" value="Ankyrin_rpt-contain_sf"/>
</dbReference>
<feature type="compositionally biased region" description="Basic and acidic residues" evidence="17">
    <location>
        <begin position="852"/>
        <end position="862"/>
    </location>
</feature>
<evidence type="ECO:0000256" key="6">
    <source>
        <dbReference type="ARBA" id="ARBA00022967"/>
    </source>
</evidence>
<dbReference type="Pfam" id="PF01257">
    <property type="entry name" value="2Fe-2S_thioredx"/>
    <property type="match status" value="1"/>
</dbReference>
<evidence type="ECO:0000256" key="2">
    <source>
        <dbReference type="ARBA" id="ARBA00012944"/>
    </source>
</evidence>
<dbReference type="InterPro" id="IPR053210">
    <property type="entry name" value="ANKRD12"/>
</dbReference>
<reference evidence="18 19" key="1">
    <citation type="submission" date="2020-03" db="EMBL/GenBank/DDBJ databases">
        <title>Dissostichus mawsoni Genome sequencing and assembly.</title>
        <authorList>
            <person name="Park H."/>
        </authorList>
    </citation>
    <scope>NUCLEOTIDE SEQUENCE [LARGE SCALE GENOMIC DNA]</scope>
    <source>
        <strain evidence="18">DM0001</strain>
        <tissue evidence="18">Muscle</tissue>
    </source>
</reference>
<dbReference type="NCBIfam" id="TIGR01958">
    <property type="entry name" value="nuoE_fam"/>
    <property type="match status" value="1"/>
</dbReference>
<feature type="compositionally biased region" description="Basic and acidic residues" evidence="17">
    <location>
        <begin position="1314"/>
        <end position="1323"/>
    </location>
</feature>
<dbReference type="InterPro" id="IPR041921">
    <property type="entry name" value="NuoE_N"/>
</dbReference>
<feature type="compositionally biased region" description="Low complexity" evidence="17">
    <location>
        <begin position="2044"/>
        <end position="2055"/>
    </location>
</feature>
<dbReference type="Pfam" id="PF00023">
    <property type="entry name" value="Ank"/>
    <property type="match status" value="1"/>
</dbReference>
<evidence type="ECO:0000256" key="5">
    <source>
        <dbReference type="ARBA" id="ARBA00022723"/>
    </source>
</evidence>
<evidence type="ECO:0000256" key="14">
    <source>
        <dbReference type="ARBA" id="ARBA00045293"/>
    </source>
</evidence>
<feature type="compositionally biased region" description="Basic and acidic residues" evidence="17">
    <location>
        <begin position="277"/>
        <end position="291"/>
    </location>
</feature>
<sequence length="2195" mass="245474">MVKHRDQTSSSKMFLAAAFRSAVSQTARQVRSLHQSAARAGAGGVFVHRDTPDNNADTPFEFTEENLKRIDAIISNYPIGYKQAATLPVLDVAQRQHGWLPVAEVLEIAPMRVYEVATFYTMFLRQPVGKYFIQICTTTPCMLCNSDSILEAIKTKLGIKVGETTPDKMFTLLEVECLGACVNAPMVQINDDYYEDLTPKDMDEIIDELKAGRVPLAGPRNGRFSCEPAGGLTSLTEPPTGPGFGVRADLCRTMAKPGSDREGAMSKDKLSPFTKTPKLDRRELLGKEGKSKSSMKRKLSFTASPLRAEERDSDPDKDIPDKKKVKKEAGGKKSQAPNLLFGYPLSERKQMALLMQMTANSPDSTPSHPSQTTPVQKKVPSSASSRQKDKVNKRNERGETPLHMAAIRGDAKQVKELISLGADVNVKDFAGWTPLHEACNLGYYDVAKVLISAGAEANTQGLDDDTPLHDASSSGHTDIVKLLLRNGGNAFQANKRGERPVDVADSQELEQLLKGEVPLSDEEESSSESEDPPSVNPSSVDDNVEDSDTEKDSDGKPVSKAPSSVPGLDEYEFKDEEEEEDLGKALNDRHVLRRELRQQEEGGERKEGGEKERNEEKERKEEKERNHVAAGKQSGKGDSSSKSKKQKTPRVHCSSDTSSDEMESLPEKRNSPTCSQSSESLRTETKSKKDMSEQKDKGKVKKKSKSQIKNKENQEDGKENSKTLVLSLATVSESTEKGREEDSFKMSFSPKDDSSVHLFHLSSIKSPKLNHSLTDKQTPLKQENTKMCISISDSSCPVEADYCTEGSSTKGCKHKEKSKHQQKDSSGDGDDGRSSPCKDGSIGNSVDGSEGALRKTDLDGKVVKKHKLKHKEKDKHRREYEAERSRHRQKEARKEGHRNLEFDREFWKENFFKTDETDEHLPVKKEGDENSSLQRTSDFPPVKEERNTKEKHSSSKEKRPREEREKDKAVKKERKEAAAVKEEKVKDSKPSERDERVDCHGSGQIPEETEETEEKPISGITADQEQLELSEKGSREKTDKRLPGKEKDSEKMEKRHPDKEKRVKTEHCDKAEPQNSVDRWKDKERTAAITTHSPGDKNYKENEKVKSLSTTKKHEDSRKNKDKFDKRSDRERQDREYSVGERTNSEKKGKALEKNTDLSKSDRTKEKDCERKKRDKIKEGTISSSSNLKLLLEEKKSYLSESSKSLSSKSKEEVVRTPEKDRDRRDRDRDSDKHKDKDKERHKDRSQQAKISKAKANETDADKAKSKASPATRDAKPKEKRLVNDDLMQTSFERMLSLKDQEIEQWHRKHLEKIKQKERERLKQRPLADPGKSKPKDRTKTEPCLSKELMRSKSSEASDIHNREKPLKDGTSPRTMSLDGKTLPSISAKVMSAVENCLTRSPRPESDRCGIMSRSVSLISVASSEDSCQATTLTPRHVEYDSDMNLEASDSQPAFLQSSLVIQATRSPSVHDKDCLPDVPQSNRTLLPSRHESPYLRAILDEEANSSTEGKAAESLPKPSQTTEEPETRETSAETEESQQQCLNAVADSATEREGIAPVGLTSLISNIDPPSQSQTLPESSTSQTGSTEKEITLPSSATPVVKDLPCPTETQQADIKDSDRPPTPTACLPAEAIDTNSKPLQQDDTVSGDETEQLTETATTHVSELKDEPVESADGAEEEESMEVDGRGSPVPSTSSHIPSFSAGESLPGFTQPSSESKCSSEDMDLYDQDCQNSRPEGDAASLNAQEERKDYIAATASYSASPEYKAEEMTDVPQSSENSYTAVSTESYSGEGVFATEEDEMDIHHPHPRKRKMPKASCSQSCSQSCSATQQQDKEQGQQSLAAIVDSVKLEEIQPYQTERANPYYEFLHIRRKIEEKRKVLCSVIPQPPQYYDEYVTFNGSYLLDGNPLSKICIPTITPPPSLPEQLKEMFKQQEVFRMKLRLQHSIEREKLIVSNEQEVLRVHYRAARTLANQTLPFSACTVLLDAEVYNMPQEVQNDDGKTSVRDRLTPGSSCLGYKMLTTNVPPDASAARGGRSERRAASGVAAQTAGARPGHIQVHQHLRDPRVLHPAGGGQRRLRPHPDMSGGTDELLRRRRRRRRRTDPGHESSTFKEEENVKHLECGGETNEHLEKRWFHSQRSHSPNRHEDSVPPAGEGGPEESRRWGGGGREEQQRVDEDHRLLLQHGHTTEKS</sequence>
<feature type="compositionally biased region" description="Polar residues" evidence="17">
    <location>
        <begin position="671"/>
        <end position="680"/>
    </location>
</feature>
<proteinExistence type="inferred from homology"/>
<feature type="compositionally biased region" description="Basic and acidic residues" evidence="17">
    <location>
        <begin position="2105"/>
        <end position="2123"/>
    </location>
</feature>
<evidence type="ECO:0000256" key="12">
    <source>
        <dbReference type="ARBA" id="ARBA00030583"/>
    </source>
</evidence>
<keyword evidence="5" id="KW-0479">Metal-binding</keyword>
<feature type="region of interest" description="Disordered" evidence="17">
    <location>
        <begin position="803"/>
        <end position="900"/>
    </location>
</feature>
<feature type="compositionally biased region" description="Basic and acidic residues" evidence="17">
    <location>
        <begin position="681"/>
        <end position="697"/>
    </location>
</feature>
<dbReference type="PROSITE" id="PS01099">
    <property type="entry name" value="COMPLEX1_24K"/>
    <property type="match status" value="1"/>
</dbReference>
<feature type="compositionally biased region" description="Basic and acidic residues" evidence="17">
    <location>
        <begin position="1094"/>
        <end position="1179"/>
    </location>
</feature>
<feature type="compositionally biased region" description="Basic residues" evidence="17">
    <location>
        <begin position="698"/>
        <end position="708"/>
    </location>
</feature>
<feature type="compositionally biased region" description="Basic and acidic residues" evidence="17">
    <location>
        <begin position="582"/>
        <end position="627"/>
    </location>
</feature>
<comment type="cofactor">
    <cofactor evidence="13">
        <name>[2Fe-2S] cluster</name>
        <dbReference type="ChEBI" id="CHEBI:190135"/>
    </cofactor>
</comment>
<feature type="compositionally biased region" description="Acidic residues" evidence="17">
    <location>
        <begin position="519"/>
        <end position="531"/>
    </location>
</feature>
<feature type="region of interest" description="Disordered" evidence="17">
    <location>
        <begin position="913"/>
        <end position="1286"/>
    </location>
</feature>
<comment type="subunit">
    <text evidence="11">Core subunit of respiratory chain NADH dehydrogenase (Complex I) which is composed of 45 different subunits. This is a component of the flavoprotein-sulfur (FP) fragment of the enzyme.</text>
</comment>
<keyword evidence="4" id="KW-0001">2Fe-2S</keyword>
<name>A0A7J5ZCA7_DISMA</name>
<evidence type="ECO:0000256" key="4">
    <source>
        <dbReference type="ARBA" id="ARBA00022714"/>
    </source>
</evidence>
<evidence type="ECO:0000256" key="11">
    <source>
        <dbReference type="ARBA" id="ARBA00025820"/>
    </source>
</evidence>
<feature type="compositionally biased region" description="Acidic residues" evidence="17">
    <location>
        <begin position="569"/>
        <end position="581"/>
    </location>
</feature>
<evidence type="ECO:0000256" key="1">
    <source>
        <dbReference type="ARBA" id="ARBA00010643"/>
    </source>
</evidence>
<dbReference type="InterPro" id="IPR002110">
    <property type="entry name" value="Ankyrin_rpt"/>
</dbReference>
<feature type="region of interest" description="Disordered" evidence="17">
    <location>
        <begin position="2139"/>
        <end position="2195"/>
    </location>
</feature>
<dbReference type="OrthoDB" id="5806726at2759"/>
<feature type="compositionally biased region" description="Basic and acidic residues" evidence="17">
    <location>
        <begin position="913"/>
        <end position="928"/>
    </location>
</feature>
<feature type="region of interest" description="Disordered" evidence="17">
    <location>
        <begin position="516"/>
        <end position="753"/>
    </location>
</feature>
<dbReference type="FunFam" id="1.10.10.1590:FF:000001">
    <property type="entry name" value="NADH-quinone oxidoreductase subunit E"/>
    <property type="match status" value="1"/>
</dbReference>
<feature type="repeat" description="ANK" evidence="16">
    <location>
        <begin position="430"/>
        <end position="462"/>
    </location>
</feature>
<evidence type="ECO:0000256" key="10">
    <source>
        <dbReference type="ARBA" id="ARBA00023075"/>
    </source>
</evidence>
<dbReference type="GO" id="GO:0005654">
    <property type="term" value="C:nucleoplasm"/>
    <property type="evidence" value="ECO:0007669"/>
    <property type="project" value="TreeGrafter"/>
</dbReference>
<dbReference type="GO" id="GO:0006120">
    <property type="term" value="P:mitochondrial electron transport, NADH to ubiquinone"/>
    <property type="evidence" value="ECO:0007669"/>
    <property type="project" value="UniProtKB-ARBA"/>
</dbReference>
<feature type="compositionally biased region" description="Basic and acidic residues" evidence="17">
    <location>
        <begin position="941"/>
        <end position="999"/>
    </location>
</feature>
<comment type="caution">
    <text evidence="18">The sequence shown here is derived from an EMBL/GenBank/DDBJ whole genome shotgun (WGS) entry which is preliminary data.</text>
</comment>